<protein>
    <submittedName>
        <fullName evidence="1">Uncharacterized protein</fullName>
    </submittedName>
</protein>
<keyword evidence="2" id="KW-1185">Reference proteome</keyword>
<dbReference type="Proteomes" id="UP000289548">
    <property type="component" value="Segment"/>
</dbReference>
<evidence type="ECO:0000313" key="2">
    <source>
        <dbReference type="Proteomes" id="UP000289548"/>
    </source>
</evidence>
<name>A0A2R4N9B2_9VIRU</name>
<reference evidence="1 2" key="1">
    <citation type="journal article" date="2018" name="Sci. Rep.">
        <title>Analysis of DNAs associated with coconut foliar decay disease implicates a unique single-stranded DNA virus representing a new taxon.</title>
        <authorList>
            <person name="Gronenborn B."/>
            <person name="Randles J.W."/>
            <person name="Knierim D."/>
            <person name="Barriere Q."/>
            <person name="Vetten H.J."/>
            <person name="Warthmann N."/>
            <person name="Cornu D."/>
            <person name="Sileye T."/>
            <person name="Winter S."/>
            <person name="Timchenko T."/>
        </authorList>
    </citation>
    <scope>NUCLEOTIDE SEQUENCE [LARGE SCALE GENOMIC DNA]</scope>
    <source>
        <strain evidence="1">CFDA3-[VU-89]</strain>
    </source>
</reference>
<dbReference type="EMBL" id="MF926427">
    <property type="protein sequence ID" value="AVX29425.1"/>
    <property type="molecule type" value="Genomic_DNA"/>
</dbReference>
<dbReference type="GeneID" id="41702016"/>
<dbReference type="RefSeq" id="YP_009552698.1">
    <property type="nucleotide sequence ID" value="NC_040624.1"/>
</dbReference>
<organism evidence="1 2">
    <name type="scientific">Coconut foliar decay alphasatellite 3</name>
    <dbReference type="NCBI Taxonomy" id="2161876"/>
    <lineage>
        <taxon>Viruses</taxon>
        <taxon>Viruses incertae sedis</taxon>
        <taxon>Alphasatellitidae</taxon>
        <taxon>Petromoalphasatellitinae</taxon>
        <taxon>Kobbarisatellite</taxon>
        <taxon>Kobbarisatellite kokonas</taxon>
    </lineage>
</organism>
<dbReference type="KEGG" id="vg:41702016"/>
<proteinExistence type="predicted"/>
<accession>A0A2R4N9B2</accession>
<sequence>MVACRGSNSCGGYWCNDYSSCHVSCNKLKVTRWASITHLVTLPCYTLNYSNAIVHIYKFGDPVVVKRSDGTNLRWQWFREDGVSL</sequence>
<evidence type="ECO:0000313" key="1">
    <source>
        <dbReference type="EMBL" id="AVX29425.1"/>
    </source>
</evidence>